<dbReference type="EMBL" id="CAGKOT010000034">
    <property type="protein sequence ID" value="CAB5375445.1"/>
    <property type="molecule type" value="Genomic_DNA"/>
</dbReference>
<name>A0A915ZI80_9GLOM</name>
<comment type="function">
    <text evidence="8">Catalyzes the exchange of ADP and ATP across the membrane.</text>
</comment>
<keyword evidence="6" id="KW-0472">Membrane</keyword>
<evidence type="ECO:0000256" key="1">
    <source>
        <dbReference type="ARBA" id="ARBA00004173"/>
    </source>
</evidence>
<comment type="caution">
    <text evidence="9">The sequence shown here is derived from an EMBL/GenBank/DDBJ whole genome shotgun (WGS) entry which is preliminary data.</text>
</comment>
<reference evidence="9" key="1">
    <citation type="submission" date="2020-05" db="EMBL/GenBank/DDBJ databases">
        <authorList>
            <person name="Rincon C."/>
            <person name="Sanders R I."/>
            <person name="Robbins C."/>
            <person name="Chaturvedi A."/>
        </authorList>
    </citation>
    <scope>NUCLEOTIDE SEQUENCE</scope>
    <source>
        <strain evidence="9">CHB12</strain>
    </source>
</reference>
<evidence type="ECO:0000313" key="10">
    <source>
        <dbReference type="Proteomes" id="UP000684084"/>
    </source>
</evidence>
<dbReference type="PANTHER" id="PTHR45635">
    <property type="entry name" value="ADP,ATP CARRIER PROTEIN 1-RELATED-RELATED"/>
    <property type="match status" value="1"/>
</dbReference>
<evidence type="ECO:0000256" key="4">
    <source>
        <dbReference type="ARBA" id="ARBA00022448"/>
    </source>
</evidence>
<keyword evidence="7" id="KW-0496">Mitochondrion</keyword>
<evidence type="ECO:0000313" key="9">
    <source>
        <dbReference type="EMBL" id="CAB5375445.1"/>
    </source>
</evidence>
<dbReference type="PANTHER" id="PTHR45635:SF47">
    <property type="entry name" value="ADP,ATP CARRIER PROTEIN, MITOCHONDRIAL"/>
    <property type="match status" value="1"/>
</dbReference>
<keyword evidence="5" id="KW-0677">Repeat</keyword>
<organism evidence="9 10">
    <name type="scientific">Rhizophagus irregularis</name>
    <dbReference type="NCBI Taxonomy" id="588596"/>
    <lineage>
        <taxon>Eukaryota</taxon>
        <taxon>Fungi</taxon>
        <taxon>Fungi incertae sedis</taxon>
        <taxon>Mucoromycota</taxon>
        <taxon>Glomeromycotina</taxon>
        <taxon>Glomeromycetes</taxon>
        <taxon>Glomerales</taxon>
        <taxon>Glomeraceae</taxon>
        <taxon>Rhizophagus</taxon>
    </lineage>
</organism>
<dbReference type="OrthoDB" id="2476601at2759"/>
<dbReference type="GO" id="GO:0140021">
    <property type="term" value="P:mitochondrial ADP transmembrane transport"/>
    <property type="evidence" value="ECO:0007669"/>
    <property type="project" value="InterPro"/>
</dbReference>
<proteinExistence type="inferred from homology"/>
<keyword evidence="6" id="KW-0812">Transmembrane</keyword>
<evidence type="ECO:0000256" key="8">
    <source>
        <dbReference type="RuleBase" id="RU368008"/>
    </source>
</evidence>
<dbReference type="AlphaFoldDB" id="A0A915ZI80"/>
<comment type="subcellular location">
    <subcellularLocation>
        <location evidence="8">Membrane</location>
        <topology evidence="8">Multi-pass membrane protein</topology>
    </subcellularLocation>
    <subcellularLocation>
        <location evidence="1">Mitochondrion</location>
    </subcellularLocation>
</comment>
<accession>A0A915ZI80</accession>
<evidence type="ECO:0000256" key="7">
    <source>
        <dbReference type="ARBA" id="ARBA00023128"/>
    </source>
</evidence>
<evidence type="ECO:0000256" key="2">
    <source>
        <dbReference type="ARBA" id="ARBA00006375"/>
    </source>
</evidence>
<sequence>MVMPKPFLVTLRLNAKKGGKRQFHGLIDVYHKTLKSDGIIGLYRGTIKSKLTPFHKQSGYDRISDKLQSLHLNLKSIQSIYFNNNDFRNQIIDKKKFTQHLLSGWKLYPGYYSIFKLSKL</sequence>
<evidence type="ECO:0000256" key="3">
    <source>
        <dbReference type="ARBA" id="ARBA00011245"/>
    </source>
</evidence>
<comment type="subunit">
    <text evidence="3 8">Monomer.</text>
</comment>
<dbReference type="GO" id="GO:0005743">
    <property type="term" value="C:mitochondrial inner membrane"/>
    <property type="evidence" value="ECO:0007669"/>
    <property type="project" value="InterPro"/>
</dbReference>
<dbReference type="GO" id="GO:0005471">
    <property type="term" value="F:ATP:ADP antiporter activity"/>
    <property type="evidence" value="ECO:0007669"/>
    <property type="project" value="UniProtKB-UniRule"/>
</dbReference>
<gene>
    <name evidence="9" type="ORF">CHRIB12_LOCUS14884</name>
</gene>
<dbReference type="GO" id="GO:1990544">
    <property type="term" value="P:mitochondrial ATP transmembrane transport"/>
    <property type="evidence" value="ECO:0007669"/>
    <property type="project" value="InterPro"/>
</dbReference>
<comment type="similarity">
    <text evidence="2 8">Belongs to the mitochondrial carrier (TC 2.A.29) family.</text>
</comment>
<protein>
    <recommendedName>
        <fullName evidence="8">ADP/ATP translocase</fullName>
    </recommendedName>
    <alternativeName>
        <fullName evidence="8">ADP,ATP carrier protein</fullName>
    </alternativeName>
</protein>
<keyword evidence="4 8" id="KW-0813">Transport</keyword>
<evidence type="ECO:0000256" key="5">
    <source>
        <dbReference type="ARBA" id="ARBA00022737"/>
    </source>
</evidence>
<dbReference type="Proteomes" id="UP000684084">
    <property type="component" value="Unassembled WGS sequence"/>
</dbReference>
<dbReference type="InterPro" id="IPR002113">
    <property type="entry name" value="ADT_euk_type"/>
</dbReference>
<keyword evidence="6" id="KW-1133">Transmembrane helix</keyword>
<evidence type="ECO:0000256" key="6">
    <source>
        <dbReference type="ARBA" id="ARBA00022989"/>
    </source>
</evidence>